<sequence>MYRTLYTVITALVFIIGVLIPIKGEAAVGDRTLAKGMSHSDVKELQELLMAKGVYPYHTATGYFGPITEASVKKFQEESRIKIDGIAGPQTFQKVKVLRNGDIGKPVANLQSLLKAWGVYSSPVDGIYGNGTRVAVSNFQKQKGLTADGIAGPRTLTKLNERANQASQNIKELTVSSTAYTATCQGCSGTTRMGINLKAYDDGKVIAVDPNVIPLGSIVEVEGYGQAIAADTGGAIDGNEIDVFIAKEENALKWGRKQVKVKVIE</sequence>
<dbReference type="RefSeq" id="WP_136359022.1">
    <property type="nucleotide sequence ID" value="NZ_CP046266.1"/>
</dbReference>
<accession>A0A4S4BIT1</accession>
<evidence type="ECO:0000313" key="4">
    <source>
        <dbReference type="EMBL" id="THF74550.1"/>
    </source>
</evidence>
<dbReference type="Pfam" id="PF06725">
    <property type="entry name" value="3D"/>
    <property type="match status" value="1"/>
</dbReference>
<dbReference type="GO" id="GO:0019867">
    <property type="term" value="C:outer membrane"/>
    <property type="evidence" value="ECO:0007669"/>
    <property type="project" value="InterPro"/>
</dbReference>
<proteinExistence type="predicted"/>
<dbReference type="PANTHER" id="PTHR39160">
    <property type="entry name" value="CELL WALL-BINDING PROTEIN YOCH"/>
    <property type="match status" value="1"/>
</dbReference>
<dbReference type="EMBL" id="SSNT01000036">
    <property type="protein sequence ID" value="THF74550.1"/>
    <property type="molecule type" value="Genomic_DNA"/>
</dbReference>
<dbReference type="PANTHER" id="PTHR39160:SF6">
    <property type="entry name" value="CELL WALL-BINDING PROTEIN YOCH"/>
    <property type="match status" value="1"/>
</dbReference>
<gene>
    <name evidence="4" type="ORF">E6W99_25205</name>
</gene>
<dbReference type="OrthoDB" id="9798935at2"/>
<protein>
    <recommendedName>
        <fullName evidence="6">3D (Asp-Asp-Asp) domain-containing protein</fullName>
    </recommendedName>
</protein>
<keyword evidence="1" id="KW-0732">Signal</keyword>
<evidence type="ECO:0008006" key="6">
    <source>
        <dbReference type="Google" id="ProtNLM"/>
    </source>
</evidence>
<name>A0A4S4BIT1_9BACI</name>
<evidence type="ECO:0000259" key="2">
    <source>
        <dbReference type="Pfam" id="PF01471"/>
    </source>
</evidence>
<dbReference type="CDD" id="cd22786">
    <property type="entry name" value="DPBB_YuiC-like"/>
    <property type="match status" value="1"/>
</dbReference>
<dbReference type="GO" id="GO:0004553">
    <property type="term" value="F:hydrolase activity, hydrolyzing O-glycosyl compounds"/>
    <property type="evidence" value="ECO:0007669"/>
    <property type="project" value="InterPro"/>
</dbReference>
<evidence type="ECO:0000259" key="3">
    <source>
        <dbReference type="Pfam" id="PF06725"/>
    </source>
</evidence>
<dbReference type="SUPFAM" id="SSF47090">
    <property type="entry name" value="PGBD-like"/>
    <property type="match status" value="2"/>
</dbReference>
<dbReference type="InterPro" id="IPR010611">
    <property type="entry name" value="3D_dom"/>
</dbReference>
<evidence type="ECO:0000256" key="1">
    <source>
        <dbReference type="ARBA" id="ARBA00022729"/>
    </source>
</evidence>
<dbReference type="Gene3D" id="2.40.40.10">
    <property type="entry name" value="RlpA-like domain"/>
    <property type="match status" value="1"/>
</dbReference>
<dbReference type="InterPro" id="IPR036366">
    <property type="entry name" value="PGBDSf"/>
</dbReference>
<keyword evidence="5" id="KW-1185">Reference proteome</keyword>
<dbReference type="Gene3D" id="1.10.101.10">
    <property type="entry name" value="PGBD-like superfamily/PGBD"/>
    <property type="match status" value="2"/>
</dbReference>
<feature type="domain" description="Peptidoglycan binding-like" evidence="2">
    <location>
        <begin position="104"/>
        <end position="159"/>
    </location>
</feature>
<dbReference type="InterPro" id="IPR036908">
    <property type="entry name" value="RlpA-like_sf"/>
</dbReference>
<evidence type="ECO:0000313" key="5">
    <source>
        <dbReference type="Proteomes" id="UP000310334"/>
    </source>
</evidence>
<dbReference type="InterPro" id="IPR036365">
    <property type="entry name" value="PGBD-like_sf"/>
</dbReference>
<dbReference type="InterPro" id="IPR051933">
    <property type="entry name" value="Resuscitation_pf_RpfB"/>
</dbReference>
<dbReference type="Proteomes" id="UP000310334">
    <property type="component" value="Unassembled WGS sequence"/>
</dbReference>
<dbReference type="SUPFAM" id="SSF50685">
    <property type="entry name" value="Barwin-like endoglucanases"/>
    <property type="match status" value="1"/>
</dbReference>
<dbReference type="Pfam" id="PF01471">
    <property type="entry name" value="PG_binding_1"/>
    <property type="match status" value="2"/>
</dbReference>
<feature type="domain" description="Peptidoglycan binding-like" evidence="2">
    <location>
        <begin position="38"/>
        <end position="94"/>
    </location>
</feature>
<feature type="domain" description="3D" evidence="3">
    <location>
        <begin position="204"/>
        <end position="264"/>
    </location>
</feature>
<reference evidence="4 5" key="1">
    <citation type="submission" date="2019-04" db="EMBL/GenBank/DDBJ databases">
        <title>Bacillus sediminilitoris sp. nov., isolated from a tidal flat sediment on the East China Sea.</title>
        <authorList>
            <person name="Wei Y."/>
            <person name="Mao H."/>
            <person name="Fang J."/>
        </authorList>
    </citation>
    <scope>NUCLEOTIDE SEQUENCE [LARGE SCALE GENOMIC DNA]</scope>
    <source>
        <strain evidence="4 5">DSL-17</strain>
    </source>
</reference>
<dbReference type="GO" id="GO:0009254">
    <property type="term" value="P:peptidoglycan turnover"/>
    <property type="evidence" value="ECO:0007669"/>
    <property type="project" value="InterPro"/>
</dbReference>
<dbReference type="AlphaFoldDB" id="A0A4S4BIT1"/>
<comment type="caution">
    <text evidence="4">The sequence shown here is derived from an EMBL/GenBank/DDBJ whole genome shotgun (WGS) entry which is preliminary data.</text>
</comment>
<dbReference type="InterPro" id="IPR002477">
    <property type="entry name" value="Peptidoglycan-bd-like"/>
</dbReference>
<organism evidence="4 5">
    <name type="scientific">Metabacillus sediminilitoris</name>
    <dbReference type="NCBI Taxonomy" id="2567941"/>
    <lineage>
        <taxon>Bacteria</taxon>
        <taxon>Bacillati</taxon>
        <taxon>Bacillota</taxon>
        <taxon>Bacilli</taxon>
        <taxon>Bacillales</taxon>
        <taxon>Bacillaceae</taxon>
        <taxon>Metabacillus</taxon>
    </lineage>
</organism>